<evidence type="ECO:0000256" key="1">
    <source>
        <dbReference type="SAM" id="SignalP"/>
    </source>
</evidence>
<protein>
    <submittedName>
        <fullName evidence="2">Uncharacterized protein</fullName>
    </submittedName>
</protein>
<feature type="signal peptide" evidence="1">
    <location>
        <begin position="1"/>
        <end position="25"/>
    </location>
</feature>
<sequence>MTFSKRTLLVHLSLVGIAALSTAWAQTLAGTWQGTIKLPGTPLAIGLTLVEGADVVTGTIDIPAQGIDDLPLTDVARSGNSLSFGLEGVPGAPVFDGTVAGTGSAARIAGTFTQRGQSFPFTLERGVVAAAP</sequence>
<organism evidence="2">
    <name type="scientific">uncultured Truepera sp</name>
    <dbReference type="NCBI Taxonomy" id="543023"/>
    <lineage>
        <taxon>Bacteria</taxon>
        <taxon>Thermotogati</taxon>
        <taxon>Deinococcota</taxon>
        <taxon>Deinococci</taxon>
        <taxon>Trueperales</taxon>
        <taxon>Trueperaceae</taxon>
        <taxon>Truepera</taxon>
        <taxon>environmental samples</taxon>
    </lineage>
</organism>
<accession>A0A6J4UQH4</accession>
<evidence type="ECO:0000313" key="2">
    <source>
        <dbReference type="EMBL" id="CAA9557537.1"/>
    </source>
</evidence>
<name>A0A6J4UQH4_9DEIN</name>
<feature type="chain" id="PRO_5027014777" evidence="1">
    <location>
        <begin position="26"/>
        <end position="132"/>
    </location>
</feature>
<dbReference type="EMBL" id="CADCWP010000022">
    <property type="protein sequence ID" value="CAA9557537.1"/>
    <property type="molecule type" value="Genomic_DNA"/>
</dbReference>
<reference evidence="2" key="1">
    <citation type="submission" date="2020-02" db="EMBL/GenBank/DDBJ databases">
        <authorList>
            <person name="Meier V. D."/>
        </authorList>
    </citation>
    <scope>NUCLEOTIDE SEQUENCE</scope>
    <source>
        <strain evidence="2">AVDCRST_MAG86</strain>
    </source>
</reference>
<proteinExistence type="predicted"/>
<dbReference type="AlphaFoldDB" id="A0A6J4UQH4"/>
<keyword evidence="1" id="KW-0732">Signal</keyword>
<gene>
    <name evidence="2" type="ORF">AVDCRST_MAG86-318</name>
</gene>